<dbReference type="EMBL" id="CAJNDS010001147">
    <property type="protein sequence ID" value="CAE7249496.1"/>
    <property type="molecule type" value="Genomic_DNA"/>
</dbReference>
<dbReference type="PANTHER" id="PTHR13058:SF19">
    <property type="entry name" value="LD40940P"/>
    <property type="match status" value="1"/>
</dbReference>
<organism evidence="8 9">
    <name type="scientific">Symbiodinium natans</name>
    <dbReference type="NCBI Taxonomy" id="878477"/>
    <lineage>
        <taxon>Eukaryota</taxon>
        <taxon>Sar</taxon>
        <taxon>Alveolata</taxon>
        <taxon>Dinophyceae</taxon>
        <taxon>Suessiales</taxon>
        <taxon>Symbiodiniaceae</taxon>
        <taxon>Symbiodinium</taxon>
    </lineage>
</organism>
<reference evidence="8" key="1">
    <citation type="submission" date="2021-02" db="EMBL/GenBank/DDBJ databases">
        <authorList>
            <person name="Dougan E. K."/>
            <person name="Rhodes N."/>
            <person name="Thang M."/>
            <person name="Chan C."/>
        </authorList>
    </citation>
    <scope>NUCLEOTIDE SEQUENCE</scope>
</reference>
<keyword evidence="6" id="KW-0460">Magnesium</keyword>
<dbReference type="SUPFAM" id="SSF53098">
    <property type="entry name" value="Ribonuclease H-like"/>
    <property type="match status" value="1"/>
</dbReference>
<feature type="region of interest" description="Disordered" evidence="7">
    <location>
        <begin position="275"/>
        <end position="294"/>
    </location>
</feature>
<protein>
    <recommendedName>
        <fullName evidence="10">Exonuclease domain-containing protein</fullName>
    </recommendedName>
</protein>
<comment type="cofactor">
    <cofactor evidence="1">
        <name>Mg(2+)</name>
        <dbReference type="ChEBI" id="CHEBI:18420"/>
    </cofactor>
</comment>
<dbReference type="GO" id="GO:0006308">
    <property type="term" value="P:DNA catabolic process"/>
    <property type="evidence" value="ECO:0007669"/>
    <property type="project" value="TreeGrafter"/>
</dbReference>
<keyword evidence="2" id="KW-0540">Nuclease</keyword>
<feature type="region of interest" description="Disordered" evidence="7">
    <location>
        <begin position="338"/>
        <end position="570"/>
    </location>
</feature>
<evidence type="ECO:0000256" key="5">
    <source>
        <dbReference type="ARBA" id="ARBA00022839"/>
    </source>
</evidence>
<dbReference type="GO" id="GO:0005737">
    <property type="term" value="C:cytoplasm"/>
    <property type="evidence" value="ECO:0007669"/>
    <property type="project" value="TreeGrafter"/>
</dbReference>
<evidence type="ECO:0000256" key="2">
    <source>
        <dbReference type="ARBA" id="ARBA00022722"/>
    </source>
</evidence>
<feature type="compositionally biased region" description="Basic residues" evidence="7">
    <location>
        <begin position="528"/>
        <end position="540"/>
    </location>
</feature>
<dbReference type="Gene3D" id="3.30.420.10">
    <property type="entry name" value="Ribonuclease H-like superfamily/Ribonuclease H"/>
    <property type="match status" value="1"/>
</dbReference>
<feature type="compositionally biased region" description="Polar residues" evidence="7">
    <location>
        <begin position="551"/>
        <end position="570"/>
    </location>
</feature>
<name>A0A812LZI2_9DINO</name>
<keyword evidence="9" id="KW-1185">Reference proteome</keyword>
<dbReference type="GO" id="GO:0046872">
    <property type="term" value="F:metal ion binding"/>
    <property type="evidence" value="ECO:0007669"/>
    <property type="project" value="UniProtKB-KW"/>
</dbReference>
<keyword evidence="3" id="KW-0479">Metal-binding</keyword>
<dbReference type="GO" id="GO:0008296">
    <property type="term" value="F:3'-5'-DNA exonuclease activity"/>
    <property type="evidence" value="ECO:0007669"/>
    <property type="project" value="TreeGrafter"/>
</dbReference>
<dbReference type="Proteomes" id="UP000604046">
    <property type="component" value="Unassembled WGS sequence"/>
</dbReference>
<dbReference type="PANTHER" id="PTHR13058">
    <property type="entry name" value="THREE PRIME REPAIR EXONUCLEASE 1, 2"/>
    <property type="match status" value="1"/>
</dbReference>
<comment type="caution">
    <text evidence="8">The sequence shown here is derived from an EMBL/GenBank/DDBJ whole genome shotgun (WGS) entry which is preliminary data.</text>
</comment>
<dbReference type="GO" id="GO:0003676">
    <property type="term" value="F:nucleic acid binding"/>
    <property type="evidence" value="ECO:0007669"/>
    <property type="project" value="InterPro"/>
</dbReference>
<sequence>MPMPAQSPWWARANLGQVLPSPDQAQMGCGLVALDLECIHDHVHGSYAALGWHETADQWSWKARCQIIELAAVNLITGEPLLLRSRPEFQWQDVKSQATRLFAEHSGHKEIVCDRSLPLFAQLWTTQVLPFLQRAAGFTGKVVLIAHNGDKFDHYVLNKEIVRLGLDMSQCPHLVSADAVATLKSRFQNETIRQMYGRPGQLCLKQMYMAHVPEQQRAVALRAHQAMDDVRMMLEVIRYGPHVAALLAQDISMAVHGMEAPVAIFSILHRFQHPIPSAQTPKHHSSNPHTGRAALQESGPFQVSTPLLLTCPASLAAPEPLQPIQPPHGPAAQNSWAQYAQNAQTPPQAPPHARPCLRTPSSPASPPPFQAEPSEPSEPSDPEVQNLSPSSDSSGSSSSEAEHIKSPPTRLQNSQNPHNPQNPQQSPQSPQSPQNPQNPQSSQSPQSPRNPHSPHSPQSSQSPQSPQTTHKQADNRRKGKDKGKSRREGRWSDPTWYGWWGFYPNETSYWGWSDKDKDGQAEPWPGTRRNRRQDRHARAERRHDESARTGPAQSAPATNHSAEMGTRSWQ</sequence>
<evidence type="ECO:0000256" key="1">
    <source>
        <dbReference type="ARBA" id="ARBA00001946"/>
    </source>
</evidence>
<keyword evidence="5" id="KW-0269">Exonuclease</keyword>
<evidence type="ECO:0000256" key="7">
    <source>
        <dbReference type="SAM" id="MobiDB-lite"/>
    </source>
</evidence>
<evidence type="ECO:0000256" key="3">
    <source>
        <dbReference type="ARBA" id="ARBA00022723"/>
    </source>
</evidence>
<proteinExistence type="predicted"/>
<evidence type="ECO:0000256" key="4">
    <source>
        <dbReference type="ARBA" id="ARBA00022801"/>
    </source>
</evidence>
<feature type="compositionally biased region" description="Low complexity" evidence="7">
    <location>
        <begin position="412"/>
        <end position="467"/>
    </location>
</feature>
<dbReference type="InterPro" id="IPR036397">
    <property type="entry name" value="RNaseH_sf"/>
</dbReference>
<gene>
    <name evidence="8" type="ORF">SNAT2548_LOCUS12171</name>
</gene>
<dbReference type="InterPro" id="IPR012337">
    <property type="entry name" value="RNaseH-like_sf"/>
</dbReference>
<dbReference type="OrthoDB" id="444384at2759"/>
<accession>A0A812LZI2</accession>
<keyword evidence="4" id="KW-0378">Hydrolase</keyword>
<evidence type="ECO:0000313" key="8">
    <source>
        <dbReference type="EMBL" id="CAE7249496.1"/>
    </source>
</evidence>
<evidence type="ECO:0000313" key="9">
    <source>
        <dbReference type="Proteomes" id="UP000604046"/>
    </source>
</evidence>
<evidence type="ECO:0008006" key="10">
    <source>
        <dbReference type="Google" id="ProtNLM"/>
    </source>
</evidence>
<dbReference type="AlphaFoldDB" id="A0A812LZI2"/>
<dbReference type="InterPro" id="IPR040393">
    <property type="entry name" value="TREX1/2"/>
</dbReference>
<feature type="compositionally biased region" description="Low complexity" evidence="7">
    <location>
        <begin position="388"/>
        <end position="399"/>
    </location>
</feature>
<evidence type="ECO:0000256" key="6">
    <source>
        <dbReference type="ARBA" id="ARBA00022842"/>
    </source>
</evidence>